<evidence type="ECO:0000313" key="2">
    <source>
        <dbReference type="EMBL" id="OHX19876.1"/>
    </source>
</evidence>
<proteinExistence type="predicted"/>
<accession>A0A1S1X0H1</accession>
<dbReference type="Proteomes" id="UP000180088">
    <property type="component" value="Unassembled WGS sequence"/>
</dbReference>
<dbReference type="EMBL" id="MKCT01000023">
    <property type="protein sequence ID" value="OHX19876.1"/>
    <property type="molecule type" value="Genomic_DNA"/>
</dbReference>
<keyword evidence="4" id="KW-1185">Reference proteome</keyword>
<dbReference type="EMBL" id="MKCS01000001">
    <property type="protein sequence ID" value="OHX12919.1"/>
    <property type="molecule type" value="Genomic_DNA"/>
</dbReference>
<evidence type="ECO:0000313" key="3">
    <source>
        <dbReference type="Proteomes" id="UP000180088"/>
    </source>
</evidence>
<sequence length="143" mass="15202">MQDCASHQTAKGACSVSPAEARRIVEALANGVDPDGGELLPPQAVFNQPGVIRALFLAARALQLVENREQARRALPDHGGHPWSELEDNQLLQAFDAGLPLKQIAADHGRSRSAISARLVRLGRLSEPSALEAVGDAKVNSLD</sequence>
<evidence type="ECO:0000313" key="1">
    <source>
        <dbReference type="EMBL" id="OHX12919.1"/>
    </source>
</evidence>
<reference evidence="3 4" key="1">
    <citation type="submission" date="2016-09" db="EMBL/GenBank/DDBJ databases">
        <title>Chromobacterium muskegensis sp. nov., an insecticidal bacterium isolated from Sphagnum bogs.</title>
        <authorList>
            <person name="Sparks M.E."/>
            <person name="Blackburn M.B."/>
            <person name="Gundersen-Rindal D.E."/>
            <person name="Mitchell A."/>
            <person name="Farrar R."/>
            <person name="Kuhar D."/>
        </authorList>
    </citation>
    <scope>NUCLEOTIDE SEQUENCE [LARGE SCALE GENOMIC DNA]</scope>
    <source>
        <strain evidence="2 4">14B-1</strain>
        <strain evidence="1 3">37-2</strain>
    </source>
</reference>
<comment type="caution">
    <text evidence="1">The sequence shown here is derived from an EMBL/GenBank/DDBJ whole genome shotgun (WGS) entry which is preliminary data.</text>
</comment>
<name>A0A1S1X0H1_9NEIS</name>
<organism evidence="1 3">
    <name type="scientific">Chromobacterium sphagni</name>
    <dbReference type="NCBI Taxonomy" id="1903179"/>
    <lineage>
        <taxon>Bacteria</taxon>
        <taxon>Pseudomonadati</taxon>
        <taxon>Pseudomonadota</taxon>
        <taxon>Betaproteobacteria</taxon>
        <taxon>Neisseriales</taxon>
        <taxon>Chromobacteriaceae</taxon>
        <taxon>Chromobacterium</taxon>
    </lineage>
</organism>
<evidence type="ECO:0000313" key="4">
    <source>
        <dbReference type="Proteomes" id="UP000180280"/>
    </source>
</evidence>
<gene>
    <name evidence="2" type="ORF">BI344_16180</name>
    <name evidence="1" type="ORF">BI347_04900</name>
</gene>
<dbReference type="STRING" id="1903179.BI347_04900"/>
<dbReference type="AlphaFoldDB" id="A0A1S1X0H1"/>
<dbReference type="Proteomes" id="UP000180280">
    <property type="component" value="Unassembled WGS sequence"/>
</dbReference>
<protein>
    <submittedName>
        <fullName evidence="1">Uncharacterized protein</fullName>
    </submittedName>
</protein>